<keyword evidence="3" id="KW-1185">Reference proteome</keyword>
<evidence type="ECO:0000313" key="2">
    <source>
        <dbReference type="EMBL" id="MBW2936572.1"/>
    </source>
</evidence>
<keyword evidence="1" id="KW-1133">Transmembrane helix</keyword>
<gene>
    <name evidence="2" type="ORF">KXJ69_00550</name>
</gene>
<evidence type="ECO:0000256" key="1">
    <source>
        <dbReference type="SAM" id="Phobius"/>
    </source>
</evidence>
<dbReference type="RefSeq" id="WP_219050387.1">
    <property type="nucleotide sequence ID" value="NZ_JAHWDP010000001.1"/>
</dbReference>
<comment type="caution">
    <text evidence="2">The sequence shown here is derived from an EMBL/GenBank/DDBJ whole genome shotgun (WGS) entry which is preliminary data.</text>
</comment>
<feature type="transmembrane region" description="Helical" evidence="1">
    <location>
        <begin position="81"/>
        <end position="98"/>
    </location>
</feature>
<sequence>MTEADEILIEQYIQGAVATEEMEAFKQRLTKEVALAEAYENSLAAHAFIKEAGRMELKETLESFENKKNATKVRQLPKRRVSLVAASLLLCLGIYFMSDYFGSKSPEQVYESYFEMYAAPSTLRGDAAEETPYWDAAVAAYANGNYQEALSHFERAESTIPIDKVEFYKSLCHLQLEDRYLPTTLLTLKKISNGNSDYREQALWYYALGSLKNGNTQEALPTLERIVKNKGYRYLEASKILEIKLKN</sequence>
<organism evidence="2 3">
    <name type="scientific">Halomarinibacterium sedimenti</name>
    <dbReference type="NCBI Taxonomy" id="2857106"/>
    <lineage>
        <taxon>Bacteria</taxon>
        <taxon>Pseudomonadati</taxon>
        <taxon>Bacteroidota</taxon>
        <taxon>Flavobacteriia</taxon>
        <taxon>Flavobacteriales</taxon>
        <taxon>Flavobacteriaceae</taxon>
        <taxon>Halomarinibacterium</taxon>
    </lineage>
</organism>
<dbReference type="AlphaFoldDB" id="A0A9X1JXH3"/>
<keyword evidence="1" id="KW-0812">Transmembrane</keyword>
<dbReference type="Proteomes" id="UP001138686">
    <property type="component" value="Unassembled WGS sequence"/>
</dbReference>
<dbReference type="EMBL" id="JAHWDP010000001">
    <property type="protein sequence ID" value="MBW2936572.1"/>
    <property type="molecule type" value="Genomic_DNA"/>
</dbReference>
<proteinExistence type="predicted"/>
<reference evidence="2" key="1">
    <citation type="submission" date="2021-07" db="EMBL/GenBank/DDBJ databases">
        <title>Aureisphaera sp. CAU 1614 isolated from sea sediment.</title>
        <authorList>
            <person name="Kim W."/>
        </authorList>
    </citation>
    <scope>NUCLEOTIDE SEQUENCE</scope>
    <source>
        <strain evidence="2">CAU 1614</strain>
    </source>
</reference>
<name>A0A9X1JXH3_9FLAO</name>
<accession>A0A9X1JXH3</accession>
<protein>
    <recommendedName>
        <fullName evidence="4">Tetratricopeptide repeat protein</fullName>
    </recommendedName>
</protein>
<evidence type="ECO:0000313" key="3">
    <source>
        <dbReference type="Proteomes" id="UP001138686"/>
    </source>
</evidence>
<evidence type="ECO:0008006" key="4">
    <source>
        <dbReference type="Google" id="ProtNLM"/>
    </source>
</evidence>
<keyword evidence="1" id="KW-0472">Membrane</keyword>